<dbReference type="PANTHER" id="PTHR48081">
    <property type="entry name" value="AB HYDROLASE SUPERFAMILY PROTEIN C4A8.06C"/>
    <property type="match status" value="1"/>
</dbReference>
<dbReference type="Gene3D" id="3.40.50.1820">
    <property type="entry name" value="alpha/beta hydrolase"/>
    <property type="match status" value="1"/>
</dbReference>
<dbReference type="InterPro" id="IPR013094">
    <property type="entry name" value="AB_hydrolase_3"/>
</dbReference>
<dbReference type="KEGG" id="bhu:bhn_I0251"/>
<proteinExistence type="predicted"/>
<accession>A0A1D9NY29</accession>
<feature type="domain" description="Alpha/beta hydrolase fold-3" evidence="2">
    <location>
        <begin position="77"/>
        <end position="279"/>
    </location>
</feature>
<reference evidence="4" key="1">
    <citation type="submission" date="2016-10" db="EMBL/GenBank/DDBJ databases">
        <title>The complete genome sequence of the rumen bacterium Butyrivibrio hungatei MB2003.</title>
        <authorList>
            <person name="Palevich N."/>
            <person name="Kelly W.J."/>
            <person name="Leahy S.C."/>
            <person name="Altermann E."/>
            <person name="Rakonjac J."/>
            <person name="Attwood G.T."/>
        </authorList>
    </citation>
    <scope>NUCLEOTIDE SEQUENCE [LARGE SCALE GENOMIC DNA]</scope>
    <source>
        <strain evidence="4">MB2003</strain>
    </source>
</reference>
<evidence type="ECO:0000313" key="4">
    <source>
        <dbReference type="Proteomes" id="UP000179284"/>
    </source>
</evidence>
<keyword evidence="1 3" id="KW-0378">Hydrolase</keyword>
<dbReference type="EMBL" id="CP017831">
    <property type="protein sequence ID" value="AOZ95286.1"/>
    <property type="molecule type" value="Genomic_DNA"/>
</dbReference>
<dbReference type="RefSeq" id="WP_071175084.1">
    <property type="nucleotide sequence ID" value="NZ_CP017831.1"/>
</dbReference>
<keyword evidence="4" id="KW-1185">Reference proteome</keyword>
<dbReference type="Pfam" id="PF07859">
    <property type="entry name" value="Abhydrolase_3"/>
    <property type="match status" value="1"/>
</dbReference>
<dbReference type="SUPFAM" id="SSF53474">
    <property type="entry name" value="alpha/beta-Hydrolases"/>
    <property type="match status" value="1"/>
</dbReference>
<evidence type="ECO:0000256" key="1">
    <source>
        <dbReference type="ARBA" id="ARBA00022801"/>
    </source>
</evidence>
<organism evidence="3 4">
    <name type="scientific">Butyrivibrio hungatei</name>
    <dbReference type="NCBI Taxonomy" id="185008"/>
    <lineage>
        <taxon>Bacteria</taxon>
        <taxon>Bacillati</taxon>
        <taxon>Bacillota</taxon>
        <taxon>Clostridia</taxon>
        <taxon>Lachnospirales</taxon>
        <taxon>Lachnospiraceae</taxon>
        <taxon>Butyrivibrio</taxon>
    </lineage>
</organism>
<gene>
    <name evidence="3" type="ORF">bhn_I0251</name>
</gene>
<sequence length="312" mass="35111">MSIKYEILKRVVKAAGLKKMWDGKTAEEIVAAKKKENAKNQIPELKDHEFDIDRIKVMGFTVIRMKHKAKASHANLFIIGGGMVMAPRPDAVKKALRFAKETGVDVYVPYYPLCTDYPLTKAYAMIHETYKEMLKDYDAGNISVLGTSSGGNLALGMVPYINDGHDDTPMPGYILAISPGTCVETDEEWERMLKLNKKDVAIPASYMRTAVDIMRHGDLSVPEYMIWLQKADFTNCPQVTFVYGSEETLYACAPSFEKVMQKYGVDYEMIVGEGMFHCYPAFPIVKEAKEGWDKMVDLIRNTTKQGSIKNAI</sequence>
<dbReference type="InterPro" id="IPR029058">
    <property type="entry name" value="AB_hydrolase_fold"/>
</dbReference>
<evidence type="ECO:0000259" key="2">
    <source>
        <dbReference type="Pfam" id="PF07859"/>
    </source>
</evidence>
<protein>
    <submittedName>
        <fullName evidence="3">Alpha/beta hydrolase family protein</fullName>
    </submittedName>
</protein>
<dbReference type="GO" id="GO:0016787">
    <property type="term" value="F:hydrolase activity"/>
    <property type="evidence" value="ECO:0007669"/>
    <property type="project" value="UniProtKB-KW"/>
</dbReference>
<dbReference type="OrthoDB" id="1698432at2"/>
<dbReference type="AlphaFoldDB" id="A0A1D9NY29"/>
<name>A0A1D9NY29_9FIRM</name>
<dbReference type="PANTHER" id="PTHR48081:SF8">
    <property type="entry name" value="ALPHA_BETA HYDROLASE FOLD-3 DOMAIN-CONTAINING PROTEIN-RELATED"/>
    <property type="match status" value="1"/>
</dbReference>
<dbReference type="Proteomes" id="UP000179284">
    <property type="component" value="Chromosome I"/>
</dbReference>
<dbReference type="InterPro" id="IPR050300">
    <property type="entry name" value="GDXG_lipolytic_enzyme"/>
</dbReference>
<evidence type="ECO:0000313" key="3">
    <source>
        <dbReference type="EMBL" id="AOZ95286.1"/>
    </source>
</evidence>